<dbReference type="Proteomes" id="UP000006804">
    <property type="component" value="Chromosome"/>
</dbReference>
<dbReference type="InterPro" id="IPR007197">
    <property type="entry name" value="rSAM"/>
</dbReference>
<dbReference type="GO" id="GO:0003824">
    <property type="term" value="F:catalytic activity"/>
    <property type="evidence" value="ECO:0007669"/>
    <property type="project" value="InterPro"/>
</dbReference>
<dbReference type="EMBL" id="CP002351">
    <property type="protein sequence ID" value="AEH51991.1"/>
    <property type="molecule type" value="Genomic_DNA"/>
</dbReference>
<dbReference type="eggNOG" id="COG1032">
    <property type="taxonomic scope" value="Bacteria"/>
</dbReference>
<gene>
    <name evidence="2" type="ORF">Theth_1951</name>
</gene>
<evidence type="ECO:0000259" key="1">
    <source>
        <dbReference type="SMART" id="SM00729"/>
    </source>
</evidence>
<evidence type="ECO:0000313" key="3">
    <source>
        <dbReference type="Proteomes" id="UP000006804"/>
    </source>
</evidence>
<reference evidence="2 3" key="1">
    <citation type="submission" date="2010-11" db="EMBL/GenBank/DDBJ databases">
        <title>The complete genome of Thermotoga thermarum DSM 5069.</title>
        <authorList>
            <consortium name="US DOE Joint Genome Institute (JGI-PGF)"/>
            <person name="Lucas S."/>
            <person name="Copeland A."/>
            <person name="Lapidus A."/>
            <person name="Bruce D."/>
            <person name="Goodwin L."/>
            <person name="Pitluck S."/>
            <person name="Kyrpides N."/>
            <person name="Mavromatis K."/>
            <person name="Ivanova N."/>
            <person name="Zeytun A."/>
            <person name="Brettin T."/>
            <person name="Detter J.C."/>
            <person name="Tapia R."/>
            <person name="Han C."/>
            <person name="Land M."/>
            <person name="Hauser L."/>
            <person name="Markowitz V."/>
            <person name="Cheng J.-F."/>
            <person name="Hugenholtz P."/>
            <person name="Woyke T."/>
            <person name="Wu D."/>
            <person name="Spring S."/>
            <person name="Schroeder M."/>
            <person name="Brambilla E."/>
            <person name="Klenk H.-P."/>
            <person name="Eisen J.A."/>
        </authorList>
    </citation>
    <scope>NUCLEOTIDE SEQUENCE [LARGE SCALE GENOMIC DNA]</scope>
    <source>
        <strain evidence="2 3">DSM 5069</strain>
    </source>
</reference>
<dbReference type="InterPro" id="IPR058240">
    <property type="entry name" value="rSAM_sf"/>
</dbReference>
<protein>
    <submittedName>
        <fullName evidence="2">Radical SAM domain protein</fullName>
    </submittedName>
</protein>
<dbReference type="SFLD" id="SFLDG01082">
    <property type="entry name" value="B12-binding_domain_containing"/>
    <property type="match status" value="1"/>
</dbReference>
<dbReference type="InterPro" id="IPR023404">
    <property type="entry name" value="rSAM_horseshoe"/>
</dbReference>
<dbReference type="SMART" id="SM00729">
    <property type="entry name" value="Elp3"/>
    <property type="match status" value="1"/>
</dbReference>
<dbReference type="SUPFAM" id="SSF102114">
    <property type="entry name" value="Radical SAM enzymes"/>
    <property type="match status" value="1"/>
</dbReference>
<dbReference type="PANTHER" id="PTHR42731:SF5">
    <property type="entry name" value="RADICAL SAM DOMAIN PROTEIN"/>
    <property type="match status" value="1"/>
</dbReference>
<dbReference type="OrthoDB" id="9806827at2"/>
<organism evidence="2 3">
    <name type="scientific">Pseudothermotoga thermarum DSM 5069</name>
    <dbReference type="NCBI Taxonomy" id="688269"/>
    <lineage>
        <taxon>Bacteria</taxon>
        <taxon>Thermotogati</taxon>
        <taxon>Thermotogota</taxon>
        <taxon>Thermotogae</taxon>
        <taxon>Thermotogales</taxon>
        <taxon>Thermotogaceae</taxon>
        <taxon>Pseudothermotoga</taxon>
    </lineage>
</organism>
<dbReference type="RefSeq" id="WP_013933198.1">
    <property type="nucleotide sequence ID" value="NC_015707.1"/>
</dbReference>
<dbReference type="InterPro" id="IPR045784">
    <property type="entry name" value="Radical_SAM_N2"/>
</dbReference>
<dbReference type="Pfam" id="PF04055">
    <property type="entry name" value="Radical_SAM"/>
    <property type="match status" value="1"/>
</dbReference>
<dbReference type="InterPro" id="IPR006638">
    <property type="entry name" value="Elp3/MiaA/NifB-like_rSAM"/>
</dbReference>
<accession>F7YWL0</accession>
<dbReference type="GO" id="GO:0051536">
    <property type="term" value="F:iron-sulfur cluster binding"/>
    <property type="evidence" value="ECO:0007669"/>
    <property type="project" value="InterPro"/>
</dbReference>
<dbReference type="SFLD" id="SFLDS00029">
    <property type="entry name" value="Radical_SAM"/>
    <property type="match status" value="1"/>
</dbReference>
<dbReference type="KEGG" id="tta:Theth_1951"/>
<keyword evidence="3" id="KW-1185">Reference proteome</keyword>
<dbReference type="HOGENOM" id="CLU_011543_3_3_0"/>
<dbReference type="AlphaFoldDB" id="F7YWL0"/>
<feature type="domain" description="Elp3/MiaA/NifB-like radical SAM core" evidence="1">
    <location>
        <begin position="225"/>
        <end position="426"/>
    </location>
</feature>
<dbReference type="STRING" id="688269.Theth_1951"/>
<evidence type="ECO:0000313" key="2">
    <source>
        <dbReference type="EMBL" id="AEH51991.1"/>
    </source>
</evidence>
<dbReference type="CDD" id="cd01335">
    <property type="entry name" value="Radical_SAM"/>
    <property type="match status" value="1"/>
</dbReference>
<sequence length="500" mass="57531">MRRPRDKKDFAEFEFVRSCKKSELLIEENVLNEKGDLKVALIFPNSYEIAASNLGFHLVWKLFNKLPRVRCERFFYDETFERFYSLDCQTPLDEFQIWAFCVHFENDIINVIDILKRKSVPLINVERRSFDPLIIFGGILTYADLDFLKVIPDVVLHGDFEAMVEDLAQILSPASRDELLERFSKLDFSSVKVFEKKAKEVAKFLDLSKSAPISPVVPARGEFAGRVLVEVERGCVWNCSFCMMSSCKKPARFVDPNVITKLMEKDLKLGLIASNVTDYPWLEDIVQKAREKNIWISVSSLRLDRLNENLLSYLKQHQHSFTIAPESATFKIRQILGKPFTDSQIEKALQLGRKSGFSQVKLYFMYGLDEETEEDLTAIGKMVSKAYEIGYNDVRLTLNAFVPKKGTKLGTRKMQDAKILKEKAKAIKGSIPSRCDVTFESLKQLQLQYIINQAPEGTWLEVLAKIQHTSNWSKQLFSNILLSFFSLIEERNDGFQVLTS</sequence>
<name>F7YWL0_9THEM</name>
<dbReference type="Gene3D" id="3.80.30.20">
    <property type="entry name" value="tm_1862 like domain"/>
    <property type="match status" value="1"/>
</dbReference>
<dbReference type="PANTHER" id="PTHR42731">
    <property type="entry name" value="SLL1084 PROTEIN"/>
    <property type="match status" value="1"/>
</dbReference>
<dbReference type="Pfam" id="PF19864">
    <property type="entry name" value="Radical_SAM_N2"/>
    <property type="match status" value="1"/>
</dbReference>
<proteinExistence type="predicted"/>